<reference evidence="1 2" key="1">
    <citation type="submission" date="2019-02" db="EMBL/GenBank/DDBJ databases">
        <title>Deep-cultivation of Planctomycetes and their phenomic and genomic characterization uncovers novel biology.</title>
        <authorList>
            <person name="Wiegand S."/>
            <person name="Jogler M."/>
            <person name="Boedeker C."/>
            <person name="Pinto D."/>
            <person name="Vollmers J."/>
            <person name="Rivas-Marin E."/>
            <person name="Kohn T."/>
            <person name="Peeters S.H."/>
            <person name="Heuer A."/>
            <person name="Rast P."/>
            <person name="Oberbeckmann S."/>
            <person name="Bunk B."/>
            <person name="Jeske O."/>
            <person name="Meyerdierks A."/>
            <person name="Storesund J.E."/>
            <person name="Kallscheuer N."/>
            <person name="Luecker S."/>
            <person name="Lage O.M."/>
            <person name="Pohl T."/>
            <person name="Merkel B.J."/>
            <person name="Hornburger P."/>
            <person name="Mueller R.-W."/>
            <person name="Bruemmer F."/>
            <person name="Labrenz M."/>
            <person name="Spormann A.M."/>
            <person name="Op den Camp H."/>
            <person name="Overmann J."/>
            <person name="Amann R."/>
            <person name="Jetten M.S.M."/>
            <person name="Mascher T."/>
            <person name="Medema M.H."/>
            <person name="Devos D.P."/>
            <person name="Kaster A.-K."/>
            <person name="Ovreas L."/>
            <person name="Rohde M."/>
            <person name="Galperin M.Y."/>
            <person name="Jogler C."/>
        </authorList>
    </citation>
    <scope>NUCLEOTIDE SEQUENCE [LARGE SCALE GENOMIC DNA]</scope>
    <source>
        <strain evidence="1 2">Poly30</strain>
    </source>
</reference>
<organism evidence="1 2">
    <name type="scientific">Saltatorellus ferox</name>
    <dbReference type="NCBI Taxonomy" id="2528018"/>
    <lineage>
        <taxon>Bacteria</taxon>
        <taxon>Pseudomonadati</taxon>
        <taxon>Planctomycetota</taxon>
        <taxon>Planctomycetia</taxon>
        <taxon>Planctomycetia incertae sedis</taxon>
        <taxon>Saltatorellus</taxon>
    </lineage>
</organism>
<keyword evidence="2" id="KW-1185">Reference proteome</keyword>
<evidence type="ECO:0008006" key="3">
    <source>
        <dbReference type="Google" id="ProtNLM"/>
    </source>
</evidence>
<dbReference type="Proteomes" id="UP000320390">
    <property type="component" value="Chromosome"/>
</dbReference>
<evidence type="ECO:0000313" key="2">
    <source>
        <dbReference type="Proteomes" id="UP000320390"/>
    </source>
</evidence>
<dbReference type="GO" id="GO:0006352">
    <property type="term" value="P:DNA-templated transcription initiation"/>
    <property type="evidence" value="ECO:0007669"/>
    <property type="project" value="InterPro"/>
</dbReference>
<dbReference type="InterPro" id="IPR013325">
    <property type="entry name" value="RNA_pol_sigma_r2"/>
</dbReference>
<name>A0A518EMJ9_9BACT</name>
<accession>A0A518EMJ9</accession>
<dbReference type="SUPFAM" id="SSF88946">
    <property type="entry name" value="Sigma2 domain of RNA polymerase sigma factors"/>
    <property type="match status" value="1"/>
</dbReference>
<dbReference type="Gene3D" id="1.10.1740.10">
    <property type="match status" value="1"/>
</dbReference>
<gene>
    <name evidence="1" type="ORF">Poly30_08140</name>
</gene>
<evidence type="ECO:0000313" key="1">
    <source>
        <dbReference type="EMBL" id="QDV05318.1"/>
    </source>
</evidence>
<dbReference type="AlphaFoldDB" id="A0A518EMJ9"/>
<dbReference type="EMBL" id="CP036434">
    <property type="protein sequence ID" value="QDV05318.1"/>
    <property type="molecule type" value="Genomic_DNA"/>
</dbReference>
<proteinExistence type="predicted"/>
<dbReference type="GO" id="GO:0003700">
    <property type="term" value="F:DNA-binding transcription factor activity"/>
    <property type="evidence" value="ECO:0007669"/>
    <property type="project" value="InterPro"/>
</dbReference>
<sequence>MTSPVAPYPTNATPRHPAWKSYPFLLSRLLGMTQHAPFLTTRWSLVLSSKGKTVEAKRALGELCTAYWYPLFVQAKRGGPSDEDASDVVQGFITSLLEGGGLEGAEPSGGRFRSYLRGALRHYVLNLHRASRAARQDGGPVQSLNNDAFPAGLADAARRYDGSRSADLSPEEAFDRAWAQELIHAAKERLRSEYEGRGKALVFEMLEDTLDGSPGKQTHADRAATIGCTVGAVKVASHRLRARLGELIRAEVSHTIEQPGDLNEELAVLIQALRRKVE</sequence>
<protein>
    <recommendedName>
        <fullName evidence="3">RNA polymerase sigma factor</fullName>
    </recommendedName>
</protein>